<gene>
    <name evidence="4" type="primary">ccdc175</name>
</gene>
<feature type="compositionally biased region" description="Polar residues" evidence="2">
    <location>
        <begin position="267"/>
        <end position="276"/>
    </location>
</feature>
<dbReference type="CTD" id="729665"/>
<reference evidence="4" key="1">
    <citation type="submission" date="2025-08" db="UniProtKB">
        <authorList>
            <consortium name="RefSeq"/>
        </authorList>
    </citation>
    <scope>IDENTIFICATION</scope>
</reference>
<dbReference type="PANTHER" id="PTHR35347:SF1">
    <property type="entry name" value="COILED-COIL DOMAIN-CONTAINING PROTEIN 175"/>
    <property type="match status" value="1"/>
</dbReference>
<feature type="compositionally biased region" description="Basic and acidic residues" evidence="2">
    <location>
        <begin position="277"/>
        <end position="288"/>
    </location>
</feature>
<dbReference type="FunCoup" id="A0A6J2QCJ4">
    <property type="interactions" value="5"/>
</dbReference>
<name>A0A6J2QCJ4_COTGO</name>
<feature type="region of interest" description="Disordered" evidence="2">
    <location>
        <begin position="267"/>
        <end position="288"/>
    </location>
</feature>
<dbReference type="OrthoDB" id="10031759at2759"/>
<evidence type="ECO:0000256" key="1">
    <source>
        <dbReference type="SAM" id="Coils"/>
    </source>
</evidence>
<evidence type="ECO:0000256" key="2">
    <source>
        <dbReference type="SAM" id="MobiDB-lite"/>
    </source>
</evidence>
<keyword evidence="3" id="KW-1185">Reference proteome</keyword>
<accession>A0A6J2QCJ4</accession>
<proteinExistence type="predicted"/>
<dbReference type="AlphaFoldDB" id="A0A6J2QCJ4"/>
<organism evidence="3 4">
    <name type="scientific">Cottoperca gobio</name>
    <name type="common">Frogmouth</name>
    <name type="synonym">Aphritis gobio</name>
    <dbReference type="NCBI Taxonomy" id="56716"/>
    <lineage>
        <taxon>Eukaryota</taxon>
        <taxon>Metazoa</taxon>
        <taxon>Chordata</taxon>
        <taxon>Craniata</taxon>
        <taxon>Vertebrata</taxon>
        <taxon>Euteleostomi</taxon>
        <taxon>Actinopterygii</taxon>
        <taxon>Neopterygii</taxon>
        <taxon>Teleostei</taxon>
        <taxon>Neoteleostei</taxon>
        <taxon>Acanthomorphata</taxon>
        <taxon>Eupercaria</taxon>
        <taxon>Perciformes</taxon>
        <taxon>Notothenioidei</taxon>
        <taxon>Bovichtidae</taxon>
        <taxon>Cottoperca</taxon>
    </lineage>
</organism>
<dbReference type="KEGG" id="cgob:115013489"/>
<feature type="region of interest" description="Disordered" evidence="2">
    <location>
        <begin position="504"/>
        <end position="526"/>
    </location>
</feature>
<dbReference type="PANTHER" id="PTHR35347">
    <property type="entry name" value="COILED-COIL DOMAIN-CONTAINING PROTEIN 175"/>
    <property type="match status" value="1"/>
</dbReference>
<evidence type="ECO:0000313" key="4">
    <source>
        <dbReference type="RefSeq" id="XP_029295694.1"/>
    </source>
</evidence>
<keyword evidence="1" id="KW-0175">Coiled coil</keyword>
<protein>
    <submittedName>
        <fullName evidence="4">Coiled-coil domain-containing protein 175</fullName>
    </submittedName>
</protein>
<sequence length="738" mass="86652">MASCLVPDFPAVMVALEHLKELDKQLREEGVPFSPEASLHLTEITAAITDLEADRRAAHEHLEVETIENSKLRHQINDIRERMSQELIADVAAARESNAEEIEQLHKDLNTVSQLQEASVKRQEALLSQNKALYPERDQVKTEHEEIVAAQNEQITLKYGLQMQLDRTRDWIEELKSCIAAVQQDKVTLQQKIALERQAFTLKKDILSREVDQAEEKIKQQKQAIRRSRRELDRLNGWKQETHNHLSKILIDLAKMESNLRRLEASRSQCEKQLQGESKKHHDLRQQRETMKKELRDLREGFSAAVQRLKEDIAMVEGKIEEGRASRLLCQDTLAKIYEIFKRQRDEENEVKAEHFQVSQQLEQSKLQLEERIASVVKHSKGIKEMDKQIRELLETDTITKRVFERNQEELFDNVDTGKKNIGHFEEEKRRLMKLSEEAKRKQEEHVAKMTTDISNTRRRYQELRQEEASLQKRQPKSANADLLMSHVTQCEVEYRQKETKRHEEIEQCKTETASITGSHEEKQRELEEKEEMLKAVEAKWKEEQSRHQRLKTLTSELRKKRKELELSIQLLKVKNGSLLQPKEKMKAELEEMRESYMDMLDKQASDLRAVEVSVYDNGVKLEQVNMENSRLHLRIRQMTEEVGRARENKGRYWQEVQQFKRDIKALFESLQEAWREDSSVTQDCQNSDGVLLVSMSAMLNHLKTRRQQLGNVSTLLHQQMLDFSKRLGDKTTVEQQN</sequence>
<dbReference type="InParanoid" id="A0A6J2QCJ4"/>
<dbReference type="InterPro" id="IPR038834">
    <property type="entry name" value="CCDC175"/>
</dbReference>
<dbReference type="Proteomes" id="UP000504630">
    <property type="component" value="Chromosome 1"/>
</dbReference>
<feature type="coiled-coil region" evidence="1">
    <location>
        <begin position="422"/>
        <end position="474"/>
    </location>
</feature>
<dbReference type="RefSeq" id="XP_029295694.1">
    <property type="nucleotide sequence ID" value="XM_029439834.1"/>
</dbReference>
<dbReference type="GeneID" id="115013489"/>
<evidence type="ECO:0000313" key="3">
    <source>
        <dbReference type="Proteomes" id="UP000504630"/>
    </source>
</evidence>